<protein>
    <recommendedName>
        <fullName evidence="3">Excreted virulence factor EspC, type VII ESX diderm</fullName>
    </recommendedName>
</protein>
<dbReference type="EMBL" id="JBHUKR010000024">
    <property type="protein sequence ID" value="MFD2422087.1"/>
    <property type="molecule type" value="Genomic_DNA"/>
</dbReference>
<evidence type="ECO:0008006" key="3">
    <source>
        <dbReference type="Google" id="ProtNLM"/>
    </source>
</evidence>
<evidence type="ECO:0000313" key="2">
    <source>
        <dbReference type="Proteomes" id="UP001597417"/>
    </source>
</evidence>
<proteinExistence type="predicted"/>
<evidence type="ECO:0000313" key="1">
    <source>
        <dbReference type="EMBL" id="MFD2422087.1"/>
    </source>
</evidence>
<dbReference type="InterPro" id="IPR036689">
    <property type="entry name" value="ESAT-6-like_sf"/>
</dbReference>
<sequence length="106" mass="11081">MSGGFEADAGRLAARARDFASLVDRAGEIAADLDRALERAETAWGHDVVGRSFAAAHAEPARRVADQVRGLATGLDHVGGSFAEAARRYQEGDSAAENAISDAARE</sequence>
<reference evidence="2" key="1">
    <citation type="journal article" date="2019" name="Int. J. Syst. Evol. Microbiol.">
        <title>The Global Catalogue of Microorganisms (GCM) 10K type strain sequencing project: providing services to taxonomists for standard genome sequencing and annotation.</title>
        <authorList>
            <consortium name="The Broad Institute Genomics Platform"/>
            <consortium name="The Broad Institute Genome Sequencing Center for Infectious Disease"/>
            <person name="Wu L."/>
            <person name="Ma J."/>
        </authorList>
    </citation>
    <scope>NUCLEOTIDE SEQUENCE [LARGE SCALE GENOMIC DNA]</scope>
    <source>
        <strain evidence="2">CGMCC 4.7645</strain>
    </source>
</reference>
<keyword evidence="2" id="KW-1185">Reference proteome</keyword>
<accession>A0ABW5G8P8</accession>
<gene>
    <name evidence="1" type="ORF">ACFSXZ_37735</name>
</gene>
<name>A0ABW5G8P8_9PSEU</name>
<organism evidence="1 2">
    <name type="scientific">Amycolatopsis pigmentata</name>
    <dbReference type="NCBI Taxonomy" id="450801"/>
    <lineage>
        <taxon>Bacteria</taxon>
        <taxon>Bacillati</taxon>
        <taxon>Actinomycetota</taxon>
        <taxon>Actinomycetes</taxon>
        <taxon>Pseudonocardiales</taxon>
        <taxon>Pseudonocardiaceae</taxon>
        <taxon>Amycolatopsis</taxon>
    </lineage>
</organism>
<dbReference type="Proteomes" id="UP001597417">
    <property type="component" value="Unassembled WGS sequence"/>
</dbReference>
<comment type="caution">
    <text evidence="1">The sequence shown here is derived from an EMBL/GenBank/DDBJ whole genome shotgun (WGS) entry which is preliminary data.</text>
</comment>
<dbReference type="Gene3D" id="1.10.287.1060">
    <property type="entry name" value="ESAT-6-like"/>
    <property type="match status" value="1"/>
</dbReference>
<dbReference type="RefSeq" id="WP_378270985.1">
    <property type="nucleotide sequence ID" value="NZ_JBHUKR010000024.1"/>
</dbReference>
<dbReference type="SUPFAM" id="SSF140453">
    <property type="entry name" value="EsxAB dimer-like"/>
    <property type="match status" value="1"/>
</dbReference>